<dbReference type="PANTHER" id="PTHR10383:SF51">
    <property type="entry name" value="SERINE INCORPORATOR 3"/>
    <property type="match status" value="1"/>
</dbReference>
<protein>
    <submittedName>
        <fullName evidence="7">Serine incorporator 3</fullName>
    </submittedName>
</protein>
<dbReference type="AlphaFoldDB" id="A0A3B1J5W9"/>
<feature type="transmembrane region" description="Helical" evidence="6">
    <location>
        <begin position="131"/>
        <end position="152"/>
    </location>
</feature>
<name>A0A3B1J5W9_ASTMX</name>
<dbReference type="GO" id="GO:0016020">
    <property type="term" value="C:membrane"/>
    <property type="evidence" value="ECO:0007669"/>
    <property type="project" value="UniProtKB-SubCell"/>
</dbReference>
<evidence type="ECO:0000256" key="2">
    <source>
        <dbReference type="ARBA" id="ARBA00006665"/>
    </source>
</evidence>
<comment type="subcellular location">
    <subcellularLocation>
        <location evidence="1">Membrane</location>
        <topology evidence="1">Multi-pass membrane protein</topology>
    </subcellularLocation>
</comment>
<reference evidence="8" key="2">
    <citation type="journal article" date="2014" name="Nat. Commun.">
        <title>The cavefish genome reveals candidate genes for eye loss.</title>
        <authorList>
            <person name="McGaugh S.E."/>
            <person name="Gross J.B."/>
            <person name="Aken B."/>
            <person name="Blin M."/>
            <person name="Borowsky R."/>
            <person name="Chalopin D."/>
            <person name="Hinaux H."/>
            <person name="Jeffery W.R."/>
            <person name="Keene A."/>
            <person name="Ma L."/>
            <person name="Minx P."/>
            <person name="Murphy D."/>
            <person name="O'Quin K.E."/>
            <person name="Retaux S."/>
            <person name="Rohner N."/>
            <person name="Searle S.M."/>
            <person name="Stahl B.A."/>
            <person name="Tabin C."/>
            <person name="Volff J.N."/>
            <person name="Yoshizawa M."/>
            <person name="Warren W.C."/>
        </authorList>
    </citation>
    <scope>NUCLEOTIDE SEQUENCE [LARGE SCALE GENOMIC DNA]</scope>
    <source>
        <strain evidence="8">female</strain>
    </source>
</reference>
<feature type="transmembrane region" description="Helical" evidence="6">
    <location>
        <begin position="202"/>
        <end position="227"/>
    </location>
</feature>
<keyword evidence="3 6" id="KW-0812">Transmembrane</keyword>
<dbReference type="InterPro" id="IPR005016">
    <property type="entry name" value="TDE1/TMS"/>
</dbReference>
<dbReference type="Bgee" id="ENSAMXG00000038871">
    <property type="expression patterns" value="Expressed in testis and 14 other cell types or tissues"/>
</dbReference>
<feature type="transmembrane region" description="Helical" evidence="6">
    <location>
        <begin position="415"/>
        <end position="435"/>
    </location>
</feature>
<feature type="transmembrane region" description="Helical" evidence="6">
    <location>
        <begin position="158"/>
        <end position="182"/>
    </location>
</feature>
<feature type="transmembrane region" description="Helical" evidence="6">
    <location>
        <begin position="269"/>
        <end position="287"/>
    </location>
</feature>
<dbReference type="STRING" id="7994.ENSAMXP00000037296"/>
<evidence type="ECO:0000313" key="7">
    <source>
        <dbReference type="Ensembl" id="ENSAMXP00000037296.1"/>
    </source>
</evidence>
<reference evidence="7" key="3">
    <citation type="submission" date="2025-08" db="UniProtKB">
        <authorList>
            <consortium name="Ensembl"/>
        </authorList>
    </citation>
    <scope>IDENTIFICATION</scope>
</reference>
<dbReference type="PANTHER" id="PTHR10383">
    <property type="entry name" value="SERINE INCORPORATOR"/>
    <property type="match status" value="1"/>
</dbReference>
<feature type="transmembrane region" description="Helical" evidence="6">
    <location>
        <begin position="342"/>
        <end position="360"/>
    </location>
</feature>
<dbReference type="InParanoid" id="A0A3B1J5W9"/>
<evidence type="ECO:0000256" key="1">
    <source>
        <dbReference type="ARBA" id="ARBA00004141"/>
    </source>
</evidence>
<accession>A0A3B1J5W9</accession>
<reference evidence="8" key="1">
    <citation type="submission" date="2013-03" db="EMBL/GenBank/DDBJ databases">
        <authorList>
            <person name="Jeffery W."/>
            <person name="Warren W."/>
            <person name="Wilson R.K."/>
        </authorList>
    </citation>
    <scope>NUCLEOTIDE SEQUENCE</scope>
    <source>
        <strain evidence="8">female</strain>
    </source>
</reference>
<organism evidence="7 8">
    <name type="scientific">Astyanax mexicanus</name>
    <name type="common">Blind cave fish</name>
    <name type="synonym">Astyanax fasciatus mexicanus</name>
    <dbReference type="NCBI Taxonomy" id="7994"/>
    <lineage>
        <taxon>Eukaryota</taxon>
        <taxon>Metazoa</taxon>
        <taxon>Chordata</taxon>
        <taxon>Craniata</taxon>
        <taxon>Vertebrata</taxon>
        <taxon>Euteleostomi</taxon>
        <taxon>Actinopterygii</taxon>
        <taxon>Neopterygii</taxon>
        <taxon>Teleostei</taxon>
        <taxon>Ostariophysi</taxon>
        <taxon>Characiformes</taxon>
        <taxon>Characoidei</taxon>
        <taxon>Acestrorhamphidae</taxon>
        <taxon>Acestrorhamphinae</taxon>
        <taxon>Astyanax</taxon>
    </lineage>
</organism>
<dbReference type="OrthoDB" id="5963193at2759"/>
<evidence type="ECO:0000256" key="4">
    <source>
        <dbReference type="ARBA" id="ARBA00022989"/>
    </source>
</evidence>
<proteinExistence type="inferred from homology"/>
<reference evidence="7" key="4">
    <citation type="submission" date="2025-09" db="UniProtKB">
        <authorList>
            <consortium name="Ensembl"/>
        </authorList>
    </citation>
    <scope>IDENTIFICATION</scope>
</reference>
<dbReference type="Pfam" id="PF03348">
    <property type="entry name" value="Serinc"/>
    <property type="match status" value="1"/>
</dbReference>
<evidence type="ECO:0000256" key="3">
    <source>
        <dbReference type="ARBA" id="ARBA00022692"/>
    </source>
</evidence>
<evidence type="ECO:0000256" key="6">
    <source>
        <dbReference type="SAM" id="Phobius"/>
    </source>
</evidence>
<feature type="transmembrane region" description="Helical" evidence="6">
    <location>
        <begin position="40"/>
        <end position="61"/>
    </location>
</feature>
<evidence type="ECO:0000313" key="8">
    <source>
        <dbReference type="Proteomes" id="UP000018467"/>
    </source>
</evidence>
<keyword evidence="8" id="KW-1185">Reference proteome</keyword>
<comment type="similarity">
    <text evidence="2">Belongs to the TDE1 family.</text>
</comment>
<dbReference type="Proteomes" id="UP000018467">
    <property type="component" value="Unassembled WGS sequence"/>
</dbReference>
<feature type="transmembrane region" description="Helical" evidence="6">
    <location>
        <begin position="239"/>
        <end position="257"/>
    </location>
</feature>
<sequence>MGAVLGSFAVAHWARCLCSSATCLSCKYCPHSKNSIVTRVIYAFILLIGTIIACIMLSPGVERQLKRIPGFCEGGAGSSVPGMEANVQCEIFVGYKAVYRVCFGMSVCFLAFSLLMINVKNSRDPRAAVHNGFWFFKIALIIGVTVGAFYIPEGPFTRTWFVVGMAGAFVFILIQLVFLVDFAHSWNESWMDRMENGNSRRWYCALLSVMGLNYALSITAIVLMYLFYTQSEECGLNKFFISFNMILCITASVVSILPKVQDSQPRSGLLQSSVITLYTMYLTWSAITNEPDRTCNPRLLTIFQQIAEPTLPPVEMENQTFVIVINEDEPELSSPYLQWWDAQSIVGLGIFILCILYSSIRSSSTSQMNKLTLAAKETIVMEDSSPGSSCEVEDGSGPKRVEDNEREIVQYSYSFFHFMLFLASLYIMMTLTNWYSPDADYSTMSSKWPAVWVKISSSWVCLSMYVWTLIAPMIFTNRDFM</sequence>
<feature type="transmembrane region" description="Helical" evidence="6">
    <location>
        <begin position="97"/>
        <end position="119"/>
    </location>
</feature>
<keyword evidence="4 6" id="KW-1133">Transmembrane helix</keyword>
<evidence type="ECO:0000256" key="5">
    <source>
        <dbReference type="ARBA" id="ARBA00023136"/>
    </source>
</evidence>
<feature type="transmembrane region" description="Helical" evidence="6">
    <location>
        <begin position="455"/>
        <end position="475"/>
    </location>
</feature>
<keyword evidence="5 6" id="KW-0472">Membrane</keyword>
<dbReference type="GeneTree" id="ENSGT01030000234623"/>
<dbReference type="Ensembl" id="ENSAMXT00000045026.1">
    <property type="protein sequence ID" value="ENSAMXP00000037296.1"/>
    <property type="gene ID" value="ENSAMXG00000038871.1"/>
</dbReference>